<keyword evidence="10" id="KW-0961">Cell wall biogenesis/degradation</keyword>
<keyword evidence="5" id="KW-0735">Signal-anchor</keyword>
<evidence type="ECO:0000256" key="6">
    <source>
        <dbReference type="ARBA" id="ARBA00022989"/>
    </source>
</evidence>
<keyword evidence="9 13" id="KW-0326">Glycosidase</keyword>
<comment type="subcellular location">
    <subcellularLocation>
        <location evidence="1">Cell membrane</location>
        <topology evidence="1">Single-pass type II membrane protein</topology>
    </subcellularLocation>
</comment>
<keyword evidence="4 13" id="KW-0378">Hydrolase</keyword>
<protein>
    <recommendedName>
        <fullName evidence="12">Exo-1,3-beta-glucanase D</fullName>
    </recommendedName>
</protein>
<evidence type="ECO:0000256" key="8">
    <source>
        <dbReference type="ARBA" id="ARBA00023180"/>
    </source>
</evidence>
<evidence type="ECO:0000313" key="16">
    <source>
        <dbReference type="Proteomes" id="UP001161691"/>
    </source>
</evidence>
<evidence type="ECO:0000256" key="1">
    <source>
        <dbReference type="ARBA" id="ARBA00004401"/>
    </source>
</evidence>
<name>A0ABT6TBK2_9BACL</name>
<comment type="function">
    <text evidence="11">Glucosidase involved in the degradation of cellulosic biomass. Active on lichenan.</text>
</comment>
<dbReference type="EMBL" id="JAGRPV010000001">
    <property type="protein sequence ID" value="MDI4643951.1"/>
    <property type="molecule type" value="Genomic_DNA"/>
</dbReference>
<keyword evidence="16" id="KW-1185">Reference proteome</keyword>
<evidence type="ECO:0000256" key="13">
    <source>
        <dbReference type="RuleBase" id="RU361153"/>
    </source>
</evidence>
<evidence type="ECO:0000256" key="7">
    <source>
        <dbReference type="ARBA" id="ARBA00023136"/>
    </source>
</evidence>
<dbReference type="SUPFAM" id="SSF51445">
    <property type="entry name" value="(Trans)glycosidases"/>
    <property type="match status" value="1"/>
</dbReference>
<comment type="caution">
    <text evidence="15">The sequence shown here is derived from an EMBL/GenBank/DDBJ whole genome shotgun (WGS) entry which is preliminary data.</text>
</comment>
<dbReference type="Pfam" id="PF00150">
    <property type="entry name" value="Cellulase"/>
    <property type="match status" value="1"/>
</dbReference>
<evidence type="ECO:0000256" key="12">
    <source>
        <dbReference type="ARBA" id="ARBA00041260"/>
    </source>
</evidence>
<feature type="domain" description="Glycoside hydrolase family 5" evidence="14">
    <location>
        <begin position="86"/>
        <end position="327"/>
    </location>
</feature>
<evidence type="ECO:0000259" key="14">
    <source>
        <dbReference type="Pfam" id="PF00150"/>
    </source>
</evidence>
<sequence length="572" mass="64786">MSENITENALRGGVGDVYGYVRADGKVLRNGRGEEILLRGVGFGSWLLPEGYMWRFPDGGDRPRRIERMIRELVGEEKAARFWALYYDRYVAEADIARIAAEGFNSVRVPLLARTLLEEGEPVRFKPDMIARIDRVVRWCEQYGLYVILDLHGAPGGQTGTNIDDSERDLPELFLDAANRVRTVTLWRLLAERYRDEWIVAGYDLLNEPLPEWFAAHNDSVMPFYEEVIAAIREVDDRHMIILEGVHWATDWSIFDALPDDNVLLQFHKYWNAPDTASIQVYLEHRERLNAPLFMGEGGENNKDWYAGAFRLFEDHDISWNFWTWKKMDTGNSPCSIRRPEGWDLLVRYLEGGDKPAPDDAERILWAYLDNLPIERCDYEPAVVRSLFLRAPVRIPAVFYGYEGEGKSFGLARSLTERDTISQPAFGSGAQVEGFRAEDGTDIRFVVPGRTAPNFQHGGGEEWREDEWMYVTLRPGEWLAYGCEAAAPRGTAVGSATGKSAIRLRVQSEGGGKLHVSDGRDASATTVEWAEDGWHTVTAKLERAGLPGDAVRHMVIKAADRPIGVAWLELLD</sequence>
<evidence type="ECO:0000256" key="10">
    <source>
        <dbReference type="ARBA" id="ARBA00023316"/>
    </source>
</evidence>
<dbReference type="Gene3D" id="3.20.20.80">
    <property type="entry name" value="Glycosidases"/>
    <property type="match status" value="1"/>
</dbReference>
<accession>A0ABT6TBK2</accession>
<evidence type="ECO:0000256" key="9">
    <source>
        <dbReference type="ARBA" id="ARBA00023295"/>
    </source>
</evidence>
<evidence type="ECO:0000256" key="5">
    <source>
        <dbReference type="ARBA" id="ARBA00022968"/>
    </source>
</evidence>
<dbReference type="Proteomes" id="UP001161691">
    <property type="component" value="Unassembled WGS sequence"/>
</dbReference>
<dbReference type="InterPro" id="IPR017853">
    <property type="entry name" value="GH"/>
</dbReference>
<dbReference type="InterPro" id="IPR050386">
    <property type="entry name" value="Glycosyl_hydrolase_5"/>
</dbReference>
<dbReference type="GO" id="GO:0016787">
    <property type="term" value="F:hydrolase activity"/>
    <property type="evidence" value="ECO:0007669"/>
    <property type="project" value="UniProtKB-KW"/>
</dbReference>
<evidence type="ECO:0000256" key="11">
    <source>
        <dbReference type="ARBA" id="ARBA00037126"/>
    </source>
</evidence>
<keyword evidence="3" id="KW-0812">Transmembrane</keyword>
<evidence type="ECO:0000313" key="15">
    <source>
        <dbReference type="EMBL" id="MDI4643951.1"/>
    </source>
</evidence>
<dbReference type="RefSeq" id="WP_282906985.1">
    <property type="nucleotide sequence ID" value="NZ_JAGRPV010000001.1"/>
</dbReference>
<proteinExistence type="inferred from homology"/>
<keyword evidence="2" id="KW-1003">Cell membrane</keyword>
<reference evidence="15" key="1">
    <citation type="submission" date="2023-04" db="EMBL/GenBank/DDBJ databases">
        <title>Comparative genomic analysis of Cohnella hashimotonis sp. nov., isolated from the International Space Station.</title>
        <authorList>
            <person name="Venkateswaran K."/>
            <person name="Simpson A."/>
        </authorList>
    </citation>
    <scope>NUCLEOTIDE SEQUENCE</scope>
    <source>
        <strain evidence="15">F6_2S_P_1</strain>
    </source>
</reference>
<keyword evidence="8" id="KW-0325">Glycoprotein</keyword>
<keyword evidence="7" id="KW-0472">Membrane</keyword>
<dbReference type="PANTHER" id="PTHR31297:SF34">
    <property type="entry name" value="GLUCAN 1,3-BETA-GLUCOSIDASE 2"/>
    <property type="match status" value="1"/>
</dbReference>
<organism evidence="15 16">
    <name type="scientific">Cohnella hashimotonis</name>
    <dbReference type="NCBI Taxonomy" id="2826895"/>
    <lineage>
        <taxon>Bacteria</taxon>
        <taxon>Bacillati</taxon>
        <taxon>Bacillota</taxon>
        <taxon>Bacilli</taxon>
        <taxon>Bacillales</taxon>
        <taxon>Paenibacillaceae</taxon>
        <taxon>Cohnella</taxon>
    </lineage>
</organism>
<evidence type="ECO:0000256" key="3">
    <source>
        <dbReference type="ARBA" id="ARBA00022692"/>
    </source>
</evidence>
<dbReference type="InterPro" id="IPR001547">
    <property type="entry name" value="Glyco_hydro_5"/>
</dbReference>
<evidence type="ECO:0000256" key="4">
    <source>
        <dbReference type="ARBA" id="ARBA00022801"/>
    </source>
</evidence>
<comment type="similarity">
    <text evidence="13">Belongs to the glycosyl hydrolase 5 (cellulase A) family.</text>
</comment>
<evidence type="ECO:0000256" key="2">
    <source>
        <dbReference type="ARBA" id="ARBA00022475"/>
    </source>
</evidence>
<gene>
    <name evidence="15" type="ORF">KB449_03225</name>
</gene>
<keyword evidence="6" id="KW-1133">Transmembrane helix</keyword>
<dbReference type="PANTHER" id="PTHR31297">
    <property type="entry name" value="GLUCAN ENDO-1,6-BETA-GLUCOSIDASE B"/>
    <property type="match status" value="1"/>
</dbReference>